<evidence type="ECO:0000313" key="4">
    <source>
        <dbReference type="EMBL" id="OXU23363.1"/>
    </source>
</evidence>
<dbReference type="InterPro" id="IPR051330">
    <property type="entry name" value="Phosphatase_reg/MetRdx"/>
</dbReference>
<protein>
    <recommendedName>
        <fullName evidence="2">TIP41-like protein</fullName>
    </recommendedName>
</protein>
<comment type="caution">
    <text evidence="4">The sequence shown here is derived from an EMBL/GenBank/DDBJ whole genome shotgun (WGS) entry which is preliminary data.</text>
</comment>
<evidence type="ECO:0000256" key="3">
    <source>
        <dbReference type="SAM" id="MobiDB-lite"/>
    </source>
</evidence>
<comment type="similarity">
    <text evidence="1">Belongs to the TIP41 family.</text>
</comment>
<organism evidence="4 5">
    <name type="scientific">Trichomalopsis sarcophagae</name>
    <dbReference type="NCBI Taxonomy" id="543379"/>
    <lineage>
        <taxon>Eukaryota</taxon>
        <taxon>Metazoa</taxon>
        <taxon>Ecdysozoa</taxon>
        <taxon>Arthropoda</taxon>
        <taxon>Hexapoda</taxon>
        <taxon>Insecta</taxon>
        <taxon>Pterygota</taxon>
        <taxon>Neoptera</taxon>
        <taxon>Endopterygota</taxon>
        <taxon>Hymenoptera</taxon>
        <taxon>Apocrita</taxon>
        <taxon>Proctotrupomorpha</taxon>
        <taxon>Chalcidoidea</taxon>
        <taxon>Pteromalidae</taxon>
        <taxon>Pteromalinae</taxon>
        <taxon>Trichomalopsis</taxon>
    </lineage>
</organism>
<keyword evidence="5" id="KW-1185">Reference proteome</keyword>
<evidence type="ECO:0000313" key="5">
    <source>
        <dbReference type="Proteomes" id="UP000215335"/>
    </source>
</evidence>
<dbReference type="GO" id="GO:0005829">
    <property type="term" value="C:cytosol"/>
    <property type="evidence" value="ECO:0007669"/>
    <property type="project" value="TreeGrafter"/>
</dbReference>
<dbReference type="Proteomes" id="UP000215335">
    <property type="component" value="Unassembled WGS sequence"/>
</dbReference>
<dbReference type="OrthoDB" id="10253878at2759"/>
<dbReference type="GO" id="GO:0031929">
    <property type="term" value="P:TOR signaling"/>
    <property type="evidence" value="ECO:0007669"/>
    <property type="project" value="TreeGrafter"/>
</dbReference>
<dbReference type="Pfam" id="PF04176">
    <property type="entry name" value="TIP41"/>
    <property type="match status" value="1"/>
</dbReference>
<feature type="region of interest" description="Disordered" evidence="3">
    <location>
        <begin position="314"/>
        <end position="345"/>
    </location>
</feature>
<evidence type="ECO:0000256" key="2">
    <source>
        <dbReference type="ARBA" id="ARBA00018951"/>
    </source>
</evidence>
<feature type="compositionally biased region" description="Polar residues" evidence="3">
    <location>
        <begin position="320"/>
        <end position="345"/>
    </location>
</feature>
<dbReference type="PANTHER" id="PTHR21021:SF16">
    <property type="entry name" value="TIP41-LIKE PROTEIN"/>
    <property type="match status" value="1"/>
</dbReference>
<evidence type="ECO:0000256" key="1">
    <source>
        <dbReference type="ARBA" id="ARBA00006658"/>
    </source>
</evidence>
<accession>A0A232EYE1</accession>
<dbReference type="PANTHER" id="PTHR21021">
    <property type="entry name" value="GAF/PUTATIVE CYTOSKELETAL PROTEIN"/>
    <property type="match status" value="1"/>
</dbReference>
<gene>
    <name evidence="4" type="ORF">TSAR_012470</name>
</gene>
<dbReference type="InterPro" id="IPR007303">
    <property type="entry name" value="TIP41-like"/>
</dbReference>
<sequence length="345" mass="39812">MTTVKYQGGIDILRLPVSEEEHVHPPWYFKYTQSHILHSKCSITGQEDNGCKDDKSACQFCTYSRALEMPHMPDMVFPNNVLHLKHKNGAFLEFRALNALQRVSNGKINIQLACAEAWRESRAENKEYMKETIKPFDWTFTTDYMGTMSGFEVEDTEERIDVEKLKRKDKILFYVDLTLFEDELHDNGIASLSVKMVSVKIKKSHFLLMERYRVMPGTLYILLRYFLRIDNVMLRVNDTRIYHEFGKDYLIREYTSREAKVEDIKVSSALFVLPNEIAPHLPLVKSYYHKLKILPKVESSIKNTTVSETAITTTTTTTTSENSAKDSTAGSSVQSFDTPTNTEEK</sequence>
<name>A0A232EYE1_9HYME</name>
<dbReference type="AlphaFoldDB" id="A0A232EYE1"/>
<dbReference type="EMBL" id="NNAY01001634">
    <property type="protein sequence ID" value="OXU23363.1"/>
    <property type="molecule type" value="Genomic_DNA"/>
</dbReference>
<reference evidence="4 5" key="1">
    <citation type="journal article" date="2017" name="Curr. Biol.">
        <title>The Evolution of Venom by Co-option of Single-Copy Genes.</title>
        <authorList>
            <person name="Martinson E.O."/>
            <person name="Mrinalini"/>
            <person name="Kelkar Y.D."/>
            <person name="Chang C.H."/>
            <person name="Werren J.H."/>
        </authorList>
    </citation>
    <scope>NUCLEOTIDE SEQUENCE [LARGE SCALE GENOMIC DNA]</scope>
    <source>
        <strain evidence="4 5">Alberta</strain>
        <tissue evidence="4">Whole body</tissue>
    </source>
</reference>
<proteinExistence type="inferred from homology"/>
<dbReference type="STRING" id="543379.A0A232EYE1"/>